<dbReference type="AlphaFoldDB" id="A0A1I0FQG4"/>
<evidence type="ECO:0000313" key="5">
    <source>
        <dbReference type="EMBL" id="SET59580.1"/>
    </source>
</evidence>
<reference evidence="6" key="1">
    <citation type="submission" date="2016-10" db="EMBL/GenBank/DDBJ databases">
        <authorList>
            <person name="Varghese N."/>
            <person name="Submissions S."/>
        </authorList>
    </citation>
    <scope>NUCLEOTIDE SEQUENCE [LARGE SCALE GENOMIC DNA]</scope>
    <source>
        <strain evidence="6">DSM 15310</strain>
    </source>
</reference>
<name>A0A1I0FQG4_9BACT</name>
<proteinExistence type="predicted"/>
<dbReference type="InterPro" id="IPR016039">
    <property type="entry name" value="Thiolase-like"/>
</dbReference>
<dbReference type="EMBL" id="FOHS01000002">
    <property type="protein sequence ID" value="SET59580.1"/>
    <property type="molecule type" value="Genomic_DNA"/>
</dbReference>
<evidence type="ECO:0000259" key="3">
    <source>
        <dbReference type="Pfam" id="PF08541"/>
    </source>
</evidence>
<keyword evidence="1" id="KW-0808">Transferase</keyword>
<organism evidence="5 6">
    <name type="scientific">Hymenobacter actinosclerus</name>
    <dbReference type="NCBI Taxonomy" id="82805"/>
    <lineage>
        <taxon>Bacteria</taxon>
        <taxon>Pseudomonadati</taxon>
        <taxon>Bacteroidota</taxon>
        <taxon>Cytophagia</taxon>
        <taxon>Cytophagales</taxon>
        <taxon>Hymenobacteraceae</taxon>
        <taxon>Hymenobacter</taxon>
    </lineage>
</organism>
<keyword evidence="6" id="KW-1185">Reference proteome</keyword>
<dbReference type="RefSeq" id="WP_092771546.1">
    <property type="nucleotide sequence ID" value="NZ_FOHS01000002.1"/>
</dbReference>
<dbReference type="STRING" id="82805.SAMN04487998_2337"/>
<dbReference type="OrthoDB" id="5171393at2"/>
<dbReference type="Pfam" id="PF08541">
    <property type="entry name" value="ACP_syn_III_C"/>
    <property type="match status" value="1"/>
</dbReference>
<sequence>MRKALHSVITGTGSCIPARIVRNDAFLDSAFFDGNGQRLDKPGAEIVERFAQITDIQERRYAADDQVASDLALLAAQDLFASSPNTDPEQLDYLLVAHNFGDITADNRRSDFVPSLAARVKHKLGIVNPHCVAYDLPFGCPGWLQGVIQADYYLRSGDAKRVLVIGAETLSRVCDPHDRDSMIYSDGAGAVLFEARETADDDTKAAGILAHSSRSDTVQAALLLRMATSRNRDYTGTELFLQMEGRKLYEYALKTVPQAIKDCLEKAGLGLPDMSRLLIHQANGKMDEAILKRLYALAGDTPAPANIMPMTISWLGNSSVATLPTLLDLLTKGQLEGYAIKPGEVLVFASVGAGMNCNAVVYRVPGGE</sequence>
<dbReference type="PANTHER" id="PTHR34069">
    <property type="entry name" value="3-OXOACYL-[ACYL-CARRIER-PROTEIN] SYNTHASE 3"/>
    <property type="match status" value="1"/>
</dbReference>
<dbReference type="GO" id="GO:0006633">
    <property type="term" value="P:fatty acid biosynthetic process"/>
    <property type="evidence" value="ECO:0007669"/>
    <property type="project" value="InterPro"/>
</dbReference>
<feature type="domain" description="Beta-ketoacyl-[acyl-carrier-protein] synthase III N-terminal" evidence="4">
    <location>
        <begin position="134"/>
        <end position="199"/>
    </location>
</feature>
<dbReference type="InterPro" id="IPR013751">
    <property type="entry name" value="ACP_syn_III_N"/>
</dbReference>
<evidence type="ECO:0000313" key="6">
    <source>
        <dbReference type="Proteomes" id="UP000198697"/>
    </source>
</evidence>
<dbReference type="PANTHER" id="PTHR34069:SF3">
    <property type="entry name" value="ACYL-COA:ACYL-COA ALKYLTRANSFERASE"/>
    <property type="match status" value="1"/>
</dbReference>
<accession>A0A1I0FQG4</accession>
<gene>
    <name evidence="5" type="ORF">SAMN04487998_2337</name>
</gene>
<evidence type="ECO:0000256" key="2">
    <source>
        <dbReference type="ARBA" id="ARBA00023315"/>
    </source>
</evidence>
<dbReference type="Proteomes" id="UP000198697">
    <property type="component" value="Unassembled WGS sequence"/>
</dbReference>
<dbReference type="SUPFAM" id="SSF53901">
    <property type="entry name" value="Thiolase-like"/>
    <property type="match status" value="1"/>
</dbReference>
<evidence type="ECO:0000259" key="4">
    <source>
        <dbReference type="Pfam" id="PF08545"/>
    </source>
</evidence>
<dbReference type="GO" id="GO:0044550">
    <property type="term" value="P:secondary metabolite biosynthetic process"/>
    <property type="evidence" value="ECO:0007669"/>
    <property type="project" value="TreeGrafter"/>
</dbReference>
<dbReference type="CDD" id="cd00830">
    <property type="entry name" value="KAS_III"/>
    <property type="match status" value="1"/>
</dbReference>
<keyword evidence="2" id="KW-0012">Acyltransferase</keyword>
<dbReference type="Pfam" id="PF08545">
    <property type="entry name" value="ACP_syn_III"/>
    <property type="match status" value="1"/>
</dbReference>
<dbReference type="PROSITE" id="PS51257">
    <property type="entry name" value="PROKAR_LIPOPROTEIN"/>
    <property type="match status" value="1"/>
</dbReference>
<dbReference type="Gene3D" id="3.40.47.10">
    <property type="match status" value="1"/>
</dbReference>
<feature type="domain" description="Beta-ketoacyl-[acyl-carrier-protein] synthase III C-terminal" evidence="3">
    <location>
        <begin position="264"/>
        <end position="363"/>
    </location>
</feature>
<dbReference type="GO" id="GO:0004315">
    <property type="term" value="F:3-oxoacyl-[acyl-carrier-protein] synthase activity"/>
    <property type="evidence" value="ECO:0007669"/>
    <property type="project" value="InterPro"/>
</dbReference>
<protein>
    <submittedName>
        <fullName evidence="5">3-oxoacyl-[acyl-carrier-protein] synthase-3</fullName>
    </submittedName>
</protein>
<evidence type="ECO:0000256" key="1">
    <source>
        <dbReference type="ARBA" id="ARBA00022679"/>
    </source>
</evidence>
<dbReference type="InterPro" id="IPR013747">
    <property type="entry name" value="ACP_syn_III_C"/>
</dbReference>